<dbReference type="PROSITE" id="PS00329">
    <property type="entry name" value="HSP70_2"/>
    <property type="match status" value="1"/>
</dbReference>
<organism evidence="1 2">
    <name type="scientific">Saccharomyces kudriavzevii (strain ATCC MYA-4449 / AS 2.2408 / CBS 8840 / NBRC 1802 / NCYC 2889)</name>
    <name type="common">Yeast</name>
    <dbReference type="NCBI Taxonomy" id="226230"/>
    <lineage>
        <taxon>Eukaryota</taxon>
        <taxon>Fungi</taxon>
        <taxon>Dikarya</taxon>
        <taxon>Ascomycota</taxon>
        <taxon>Saccharomycotina</taxon>
        <taxon>Saccharomycetes</taxon>
        <taxon>Saccharomycetales</taxon>
        <taxon>Saccharomycetaceae</taxon>
        <taxon>Saccharomyces</taxon>
    </lineage>
</organism>
<dbReference type="SUPFAM" id="SSF100920">
    <property type="entry name" value="Heat shock protein 70kD (HSP70), peptide-binding domain"/>
    <property type="match status" value="1"/>
</dbReference>
<name>A0AA35NK61_SACK1</name>
<dbReference type="PANTHER" id="PTHR19375">
    <property type="entry name" value="HEAT SHOCK PROTEIN 70KDA"/>
    <property type="match status" value="1"/>
</dbReference>
<dbReference type="GO" id="GO:0051083">
    <property type="term" value="P:'de novo' cotranslational protein folding"/>
    <property type="evidence" value="ECO:0007669"/>
    <property type="project" value="UniProtKB-ARBA"/>
</dbReference>
<protein>
    <submittedName>
        <fullName evidence="1">Uncharacterized protein</fullName>
    </submittedName>
</protein>
<dbReference type="InterPro" id="IPR043129">
    <property type="entry name" value="ATPase_NBD"/>
</dbReference>
<evidence type="ECO:0000313" key="2">
    <source>
        <dbReference type="Proteomes" id="UP001162087"/>
    </source>
</evidence>
<dbReference type="GO" id="GO:0006364">
    <property type="term" value="P:rRNA processing"/>
    <property type="evidence" value="ECO:0007669"/>
    <property type="project" value="UniProtKB-ARBA"/>
</dbReference>
<dbReference type="PRINTS" id="PR00301">
    <property type="entry name" value="HEATSHOCK70"/>
</dbReference>
<dbReference type="InterPro" id="IPR013126">
    <property type="entry name" value="Hsp_70_fam"/>
</dbReference>
<dbReference type="GO" id="GO:0051082">
    <property type="term" value="F:unfolded protein binding"/>
    <property type="evidence" value="ECO:0007669"/>
    <property type="project" value="UniProtKB-ARBA"/>
</dbReference>
<dbReference type="EMBL" id="OX365909">
    <property type="protein sequence ID" value="CAI4049596.1"/>
    <property type="molecule type" value="Genomic_DNA"/>
</dbReference>
<dbReference type="SUPFAM" id="SSF100934">
    <property type="entry name" value="Heat shock protein 70kD (HSP70), C-terminal subdomain"/>
    <property type="match status" value="1"/>
</dbReference>
<dbReference type="GO" id="GO:0005524">
    <property type="term" value="F:ATP binding"/>
    <property type="evidence" value="ECO:0007669"/>
    <property type="project" value="UniProtKB-KW"/>
</dbReference>
<dbReference type="OrthoDB" id="2401965at2759"/>
<dbReference type="SUPFAM" id="SSF53067">
    <property type="entry name" value="Actin-like ATPase domain"/>
    <property type="match status" value="2"/>
</dbReference>
<dbReference type="GO" id="GO:0140662">
    <property type="term" value="F:ATP-dependent protein folding chaperone"/>
    <property type="evidence" value="ECO:0007669"/>
    <property type="project" value="InterPro"/>
</dbReference>
<dbReference type="NCBIfam" id="NF001413">
    <property type="entry name" value="PRK00290.1"/>
    <property type="match status" value="1"/>
</dbReference>
<dbReference type="GO" id="GO:0000054">
    <property type="term" value="P:ribosomal subunit export from nucleus"/>
    <property type="evidence" value="ECO:0007669"/>
    <property type="project" value="UniProtKB-ARBA"/>
</dbReference>
<dbReference type="GO" id="GO:0006450">
    <property type="term" value="P:regulation of translational fidelity"/>
    <property type="evidence" value="ECO:0007669"/>
    <property type="project" value="UniProtKB-ARBA"/>
</dbReference>
<accession>A0AA35NK61</accession>
<dbReference type="Gene3D" id="2.60.34.10">
    <property type="entry name" value="Substrate Binding Domain Of DNAk, Chain A, domain 1"/>
    <property type="match status" value="1"/>
</dbReference>
<gene>
    <name evidence="1" type="primary">SKDI14G1200</name>
    <name evidence="1" type="ORF">SKDI_14G1200</name>
</gene>
<reference evidence="1" key="1">
    <citation type="submission" date="2022-10" db="EMBL/GenBank/DDBJ databases">
        <authorList>
            <person name="Byrne P K."/>
        </authorList>
    </citation>
    <scope>NUCLEOTIDE SEQUENCE</scope>
    <source>
        <strain evidence="1">IFO1802</strain>
    </source>
</reference>
<dbReference type="CDD" id="cd24093">
    <property type="entry name" value="ASKHA_NBD_HSP70_Ssb"/>
    <property type="match status" value="1"/>
</dbReference>
<proteinExistence type="predicted"/>
<dbReference type="Gene3D" id="3.30.30.30">
    <property type="match status" value="1"/>
</dbReference>
<dbReference type="Pfam" id="PF00012">
    <property type="entry name" value="HSP70"/>
    <property type="match status" value="1"/>
</dbReference>
<dbReference type="Gene3D" id="3.90.640.10">
    <property type="entry name" value="Actin, Chain A, domain 4"/>
    <property type="match status" value="1"/>
</dbReference>
<sequence length="613" mass="66642">MAEGVFQGAIGIDLGTTYSCVATYESSVEIIANEQGNRVTPSFVAFTPEERLIGDAAKNQAALNPRNTVFDAKRLIGRRFDDESVQKDMKTWPFKVIDVDGNPVIEVQYLDETKTFSPQEISAMVLTKMKEIAEAKIGKKVEKAVITVPAYFNDAQRQATKDAGAISGLNVLRIINEPTAAAIAYGLGAGKSEKERHVLIFDLGGGTFDVSLLHIAGGVYTVKSTSGNTHLGGQDFDTNLLEHFKAEFKKKTGLDISDDARALRRLRTAAERAKRTLSSVTQTTVEVDSLFDGEDFESSLTRARFEDLNAPLFKSTLEPVEQVLKDAKTSKSQIDEVVLVGGSTRIPKVQKLLSDFFDGKQLEKSINPDEAVAYGAAVQGAILTGQSTSEETKDLLLLDVAPLSLGVGMQGDIFGIVVPRNTTVPTIKRRTFTTCADNQTTVQFPVYQGERVNCKENTLLGEFDLRNIPMMPAGEPVLEAIFEVDANGILKVTAVEKSTGKSSNITISNAVGRLSSDEIEKMVNQAEEFKAADEAFAKKHEARQRLESYVASIEQTVTDPVLSSKLKRGSKSKIEAALSDALAALQIEDPSTDELRKAEVGLKRVVTKAMSSR</sequence>
<dbReference type="PROSITE" id="PS01036">
    <property type="entry name" value="HSP70_3"/>
    <property type="match status" value="1"/>
</dbReference>
<dbReference type="Gene3D" id="3.30.420.40">
    <property type="match status" value="2"/>
</dbReference>
<dbReference type="PROSITE" id="PS00297">
    <property type="entry name" value="HSP70_1"/>
    <property type="match status" value="1"/>
</dbReference>
<dbReference type="Gene3D" id="1.20.1270.10">
    <property type="match status" value="1"/>
</dbReference>
<dbReference type="GO" id="GO:0016887">
    <property type="term" value="F:ATP hydrolysis activity"/>
    <property type="evidence" value="ECO:0007669"/>
    <property type="project" value="UniProtKB-ARBA"/>
</dbReference>
<dbReference type="GO" id="GO:0005737">
    <property type="term" value="C:cytoplasm"/>
    <property type="evidence" value="ECO:0007669"/>
    <property type="project" value="UniProtKB-SubCell"/>
</dbReference>
<dbReference type="InterPro" id="IPR029047">
    <property type="entry name" value="HSP70_peptide-bd_sf"/>
</dbReference>
<dbReference type="InterPro" id="IPR018181">
    <property type="entry name" value="Heat_shock_70_CS"/>
</dbReference>
<dbReference type="InterPro" id="IPR029048">
    <property type="entry name" value="HSP70_C_sf"/>
</dbReference>
<dbReference type="Proteomes" id="UP001162087">
    <property type="component" value="Chromosome 14"/>
</dbReference>
<keyword evidence="2" id="KW-1185">Reference proteome</keyword>
<dbReference type="GO" id="GO:0006452">
    <property type="term" value="P:translational frameshifting"/>
    <property type="evidence" value="ECO:0007669"/>
    <property type="project" value="UniProtKB-ARBA"/>
</dbReference>
<evidence type="ECO:0000313" key="1">
    <source>
        <dbReference type="EMBL" id="CAI4049596.1"/>
    </source>
</evidence>